<dbReference type="AlphaFoldDB" id="A0A1Q6DV25"/>
<evidence type="ECO:0000313" key="2">
    <source>
        <dbReference type="Proteomes" id="UP000185744"/>
    </source>
</evidence>
<dbReference type="InParanoid" id="A0A1Q6DV25"/>
<evidence type="ECO:0000313" key="1">
    <source>
        <dbReference type="EMBL" id="OKY78162.1"/>
    </source>
</evidence>
<dbReference type="EMBL" id="MSDW01000001">
    <property type="protein sequence ID" value="OKY78162.1"/>
    <property type="molecule type" value="Genomic_DNA"/>
</dbReference>
<keyword evidence="2" id="KW-1185">Reference proteome</keyword>
<dbReference type="STRING" id="1903181.BTN85_0647"/>
<proteinExistence type="predicted"/>
<accession>A0A1Q6DV25</accession>
<reference evidence="1" key="1">
    <citation type="submission" date="2016-12" db="EMBL/GenBank/DDBJ databases">
        <title>Discovery of methanogenic haloarchaea.</title>
        <authorList>
            <person name="Sorokin D.Y."/>
            <person name="Makarova K.S."/>
            <person name="Abbas B."/>
            <person name="Ferrer M."/>
            <person name="Golyshin P.N."/>
        </authorList>
    </citation>
    <scope>NUCLEOTIDE SEQUENCE [LARGE SCALE GENOMIC DNA]</scope>
    <source>
        <strain evidence="1">HMET1</strain>
    </source>
</reference>
<gene>
    <name evidence="1" type="ORF">BTN85_0647</name>
</gene>
<organism evidence="1 2">
    <name type="scientific">Methanohalarchaeum thermophilum</name>
    <dbReference type="NCBI Taxonomy" id="1903181"/>
    <lineage>
        <taxon>Archaea</taxon>
        <taxon>Methanobacteriati</taxon>
        <taxon>Methanobacteriota</taxon>
        <taxon>Methanonatronarchaeia</taxon>
        <taxon>Methanonatronarchaeales</taxon>
        <taxon>Methanonatronarchaeaceae</taxon>
        <taxon>Candidatus Methanohalarchaeum</taxon>
    </lineage>
</organism>
<protein>
    <submittedName>
        <fullName evidence="1">IS605 OrfB-like transposable element containing RNAse H-like and Zn finger domain</fullName>
    </submittedName>
</protein>
<name>A0A1Q6DV25_METT1</name>
<sequence>MYLSKVGEIPVSFHRPIPEGAEVKGVVVKRYSCGGWRIILQLEIEKPDKKTNHGGYRHYGDRPKCV</sequence>
<comment type="caution">
    <text evidence="1">The sequence shown here is derived from an EMBL/GenBank/DDBJ whole genome shotgun (WGS) entry which is preliminary data.</text>
</comment>
<dbReference type="Proteomes" id="UP000185744">
    <property type="component" value="Unassembled WGS sequence"/>
</dbReference>